<sequence length="217" mass="24001">MHDQRHTGRSESTPCGRGGCYCEPQVKGESLNGACSQCNSPGSTRLVLLRGPSASGKSSVAQGIRDRFGRGLALVGQDYLRRIVLRERDVKGGLNVGLIDQVARYTLDTAGYHTVIEGIFAADRYGDMLTQLLADHRGRSYAYYFDIPLAETLARHATKDREYLAHVTEEHLADWYRPRDLLPGRVETVIGPDSTLEDIVDQIMRDTGLDQLPALDP</sequence>
<dbReference type="EMBL" id="JACTVJ010000054">
    <property type="protein sequence ID" value="MBC9719624.1"/>
    <property type="molecule type" value="Genomic_DNA"/>
</dbReference>
<evidence type="ECO:0000313" key="2">
    <source>
        <dbReference type="Proteomes" id="UP000642284"/>
    </source>
</evidence>
<dbReference type="GO" id="GO:0016301">
    <property type="term" value="F:kinase activity"/>
    <property type="evidence" value="ECO:0007669"/>
    <property type="project" value="UniProtKB-KW"/>
</dbReference>
<keyword evidence="2" id="KW-1185">Reference proteome</keyword>
<comment type="caution">
    <text evidence="1">The sequence shown here is derived from an EMBL/GenBank/DDBJ whole genome shotgun (WGS) entry which is preliminary data.</text>
</comment>
<proteinExistence type="predicted"/>
<gene>
    <name evidence="1" type="ORF">H9Y04_44870</name>
</gene>
<keyword evidence="1" id="KW-0418">Kinase</keyword>
<dbReference type="InterPro" id="IPR027417">
    <property type="entry name" value="P-loop_NTPase"/>
</dbReference>
<dbReference type="SUPFAM" id="SSF52540">
    <property type="entry name" value="P-loop containing nucleoside triphosphate hydrolases"/>
    <property type="match status" value="1"/>
</dbReference>
<dbReference type="Gene3D" id="3.40.50.300">
    <property type="entry name" value="P-loop containing nucleotide triphosphate hydrolases"/>
    <property type="match status" value="1"/>
</dbReference>
<reference evidence="1 2" key="1">
    <citation type="submission" date="2020-08" db="EMBL/GenBank/DDBJ databases">
        <title>Genemic of Streptomyces polyaspartic.</title>
        <authorList>
            <person name="Liu W."/>
        </authorList>
    </citation>
    <scope>NUCLEOTIDE SEQUENCE [LARGE SCALE GENOMIC DNA]</scope>
    <source>
        <strain evidence="1 2">TRM66268-LWL</strain>
    </source>
</reference>
<protein>
    <submittedName>
        <fullName evidence="1">Kinase</fullName>
    </submittedName>
</protein>
<accession>A0ABR7SXL8</accession>
<keyword evidence="1" id="KW-0808">Transferase</keyword>
<dbReference type="Proteomes" id="UP000642284">
    <property type="component" value="Unassembled WGS sequence"/>
</dbReference>
<organism evidence="1 2">
    <name type="scientific">Streptomyces polyasparticus</name>
    <dbReference type="NCBI Taxonomy" id="2767826"/>
    <lineage>
        <taxon>Bacteria</taxon>
        <taxon>Bacillati</taxon>
        <taxon>Actinomycetota</taxon>
        <taxon>Actinomycetes</taxon>
        <taxon>Kitasatosporales</taxon>
        <taxon>Streptomycetaceae</taxon>
        <taxon>Streptomyces</taxon>
    </lineage>
</organism>
<name>A0ABR7SXL8_9ACTN</name>
<evidence type="ECO:0000313" key="1">
    <source>
        <dbReference type="EMBL" id="MBC9719624.1"/>
    </source>
</evidence>
<dbReference type="Pfam" id="PF13671">
    <property type="entry name" value="AAA_33"/>
    <property type="match status" value="1"/>
</dbReference>